<dbReference type="HOGENOM" id="CLU_948550_0_0_1"/>
<feature type="non-terminal residue" evidence="2">
    <location>
        <position position="294"/>
    </location>
</feature>
<dbReference type="Proteomes" id="UP000014760">
    <property type="component" value="Unassembled WGS sequence"/>
</dbReference>
<evidence type="ECO:0000313" key="4">
    <source>
        <dbReference type="Proteomes" id="UP000014760"/>
    </source>
</evidence>
<organism evidence="2">
    <name type="scientific">Capitella teleta</name>
    <name type="common">Polychaete worm</name>
    <dbReference type="NCBI Taxonomy" id="283909"/>
    <lineage>
        <taxon>Eukaryota</taxon>
        <taxon>Metazoa</taxon>
        <taxon>Spiralia</taxon>
        <taxon>Lophotrochozoa</taxon>
        <taxon>Annelida</taxon>
        <taxon>Polychaeta</taxon>
        <taxon>Sedentaria</taxon>
        <taxon>Scolecida</taxon>
        <taxon>Capitellidae</taxon>
        <taxon>Capitella</taxon>
    </lineage>
</organism>
<protein>
    <submittedName>
        <fullName evidence="2 3">Uncharacterized protein</fullName>
    </submittedName>
</protein>
<sequence>VYPEPEKAKVVENENWSDQLDKIFPKVDMPESSDEGFLLGGLDRNSLKRAYDPVVPVQSAIRDLSEAGPHEFQTAAGQDSGIGFTSGSGEICTDPLSHRKKEPVREEHGDNHSQNDGSGPLDLTVNSQDRRVRAPSPPVKPQGEYKAEQATEWIDVSDIVRDLAAAVDIDFNDIDDYLKRIPIIDQKTSEPSLKSQSSAMTEPQEIVFFEGDNLFLQNQKIPFPDNDEDAYHVSNTGMEIPFQTYLSPVGNGEVVPEVGESMTAFSKGKILSNKISPALRDSIIEVLNKGPQVH</sequence>
<evidence type="ECO:0000313" key="2">
    <source>
        <dbReference type="EMBL" id="ELU04516.1"/>
    </source>
</evidence>
<gene>
    <name evidence="2" type="ORF">CAPTEDRAFT_195395</name>
</gene>
<accession>R7UEK8</accession>
<feature type="compositionally biased region" description="Basic and acidic residues" evidence="1">
    <location>
        <begin position="103"/>
        <end position="113"/>
    </location>
</feature>
<reference evidence="4" key="1">
    <citation type="submission" date="2012-12" db="EMBL/GenBank/DDBJ databases">
        <authorList>
            <person name="Hellsten U."/>
            <person name="Grimwood J."/>
            <person name="Chapman J.A."/>
            <person name="Shapiro H."/>
            <person name="Aerts A."/>
            <person name="Otillar R.P."/>
            <person name="Terry A.Y."/>
            <person name="Boore J.L."/>
            <person name="Simakov O."/>
            <person name="Marletaz F."/>
            <person name="Cho S.-J."/>
            <person name="Edsinger-Gonzales E."/>
            <person name="Havlak P."/>
            <person name="Kuo D.-H."/>
            <person name="Larsson T."/>
            <person name="Lv J."/>
            <person name="Arendt D."/>
            <person name="Savage R."/>
            <person name="Osoegawa K."/>
            <person name="de Jong P."/>
            <person name="Lindberg D.R."/>
            <person name="Seaver E.C."/>
            <person name="Weisblat D.A."/>
            <person name="Putnam N.H."/>
            <person name="Grigoriev I.V."/>
            <person name="Rokhsar D.S."/>
        </authorList>
    </citation>
    <scope>NUCLEOTIDE SEQUENCE</scope>
    <source>
        <strain evidence="4">I ESC-2004</strain>
    </source>
</reference>
<feature type="non-terminal residue" evidence="2">
    <location>
        <position position="1"/>
    </location>
</feature>
<evidence type="ECO:0000313" key="3">
    <source>
        <dbReference type="EnsemblMetazoa" id="CapteP195395"/>
    </source>
</evidence>
<feature type="region of interest" description="Disordered" evidence="1">
    <location>
        <begin position="65"/>
        <end position="147"/>
    </location>
</feature>
<dbReference type="EMBL" id="KB302219">
    <property type="protein sequence ID" value="ELU04516.1"/>
    <property type="molecule type" value="Genomic_DNA"/>
</dbReference>
<dbReference type="AlphaFoldDB" id="R7UEK8"/>
<reference evidence="3" key="3">
    <citation type="submission" date="2015-06" db="UniProtKB">
        <authorList>
            <consortium name="EnsemblMetazoa"/>
        </authorList>
    </citation>
    <scope>IDENTIFICATION</scope>
</reference>
<proteinExistence type="predicted"/>
<evidence type="ECO:0000256" key="1">
    <source>
        <dbReference type="SAM" id="MobiDB-lite"/>
    </source>
</evidence>
<dbReference type="EnsemblMetazoa" id="CapteT195395">
    <property type="protein sequence ID" value="CapteP195395"/>
    <property type="gene ID" value="CapteG195395"/>
</dbReference>
<dbReference type="EMBL" id="AMQN01044732">
    <property type="status" value="NOT_ANNOTATED_CDS"/>
    <property type="molecule type" value="Genomic_DNA"/>
</dbReference>
<keyword evidence="4" id="KW-1185">Reference proteome</keyword>
<reference evidence="2 4" key="2">
    <citation type="journal article" date="2013" name="Nature">
        <title>Insights into bilaterian evolution from three spiralian genomes.</title>
        <authorList>
            <person name="Simakov O."/>
            <person name="Marletaz F."/>
            <person name="Cho S.J."/>
            <person name="Edsinger-Gonzales E."/>
            <person name="Havlak P."/>
            <person name="Hellsten U."/>
            <person name="Kuo D.H."/>
            <person name="Larsson T."/>
            <person name="Lv J."/>
            <person name="Arendt D."/>
            <person name="Savage R."/>
            <person name="Osoegawa K."/>
            <person name="de Jong P."/>
            <person name="Grimwood J."/>
            <person name="Chapman J.A."/>
            <person name="Shapiro H."/>
            <person name="Aerts A."/>
            <person name="Otillar R.P."/>
            <person name="Terry A.Y."/>
            <person name="Boore J.L."/>
            <person name="Grigoriev I.V."/>
            <person name="Lindberg D.R."/>
            <person name="Seaver E.C."/>
            <person name="Weisblat D.A."/>
            <person name="Putnam N.H."/>
            <person name="Rokhsar D.S."/>
        </authorList>
    </citation>
    <scope>NUCLEOTIDE SEQUENCE</scope>
    <source>
        <strain evidence="2 4">I ESC-2004</strain>
    </source>
</reference>
<name>R7UEK8_CAPTE</name>